<evidence type="ECO:0000256" key="6">
    <source>
        <dbReference type="ARBA" id="ARBA00022989"/>
    </source>
</evidence>
<evidence type="ECO:0000256" key="5">
    <source>
        <dbReference type="ARBA" id="ARBA00022725"/>
    </source>
</evidence>
<dbReference type="AlphaFoldDB" id="A0A6P3DP00"/>
<comment type="similarity">
    <text evidence="10">Belongs to the insect chemoreceptor superfamily. Heteromeric odorant receptor channel (TC 1.A.69) family.</text>
</comment>
<gene>
    <name evidence="12" type="primary">LOC100745208</name>
</gene>
<feature type="transmembrane region" description="Helical" evidence="10">
    <location>
        <begin position="128"/>
        <end position="155"/>
    </location>
</feature>
<dbReference type="GO" id="GO:0005549">
    <property type="term" value="F:odorant binding"/>
    <property type="evidence" value="ECO:0007669"/>
    <property type="project" value="InterPro"/>
</dbReference>
<evidence type="ECO:0000256" key="8">
    <source>
        <dbReference type="ARBA" id="ARBA00023170"/>
    </source>
</evidence>
<dbReference type="GO" id="GO:0004984">
    <property type="term" value="F:olfactory receptor activity"/>
    <property type="evidence" value="ECO:0007669"/>
    <property type="project" value="InterPro"/>
</dbReference>
<dbReference type="GeneID" id="100745208"/>
<proteinExistence type="inferred from homology"/>
<dbReference type="OrthoDB" id="8185860at2759"/>
<protein>
    <recommendedName>
        <fullName evidence="10">Odorant receptor</fullName>
    </recommendedName>
</protein>
<dbReference type="InterPro" id="IPR004117">
    <property type="entry name" value="7tm6_olfct_rcpt"/>
</dbReference>
<dbReference type="Pfam" id="PF02949">
    <property type="entry name" value="7tm_6"/>
    <property type="match status" value="1"/>
</dbReference>
<feature type="transmembrane region" description="Helical" evidence="10">
    <location>
        <begin position="273"/>
        <end position="293"/>
    </location>
</feature>
<evidence type="ECO:0000256" key="3">
    <source>
        <dbReference type="ARBA" id="ARBA00022606"/>
    </source>
</evidence>
<accession>A0A6P3DP00</accession>
<evidence type="ECO:0000256" key="7">
    <source>
        <dbReference type="ARBA" id="ARBA00023136"/>
    </source>
</evidence>
<dbReference type="Proteomes" id="UP000515180">
    <property type="component" value="Unplaced"/>
</dbReference>
<sequence length="374" mass="42622">MLRQVTPEKVIHIVWLSAALSFCWPLPISSSRTRVLGFRILQISAIISACMLLLPMLYSIYLHPDDLVVVFKCMCMSTALCQLIVQTTMCWIKQDSLQRTVREMMTYVKETQQYEKEIFYKYITRCDMLCICTIVCMYATATGFSLGPAILPISFPADAEYPFRVNYTPMNIIIYAHQSILSYQCAAHSCVSIFGALLLWFTAARFECLTVELEKSTSINTLIVCIKKQLSLRRYAEEVLNNFRIMVLFSIIISTLVLTFGGIILIVNSPLLLKLQFVIVSLTVLTEVFMYAWPADHLREMSANVSRSAYNLIWYKQTLEIQKNLLNVLVFQEPVTLSVSCVLPELSLRYYCSYLSNAMSIFTALRAAIGDNST</sequence>
<keyword evidence="8 10" id="KW-0675">Receptor</keyword>
<feature type="transmembrane region" description="Helical" evidence="10">
    <location>
        <begin position="67"/>
        <end position="92"/>
    </location>
</feature>
<feature type="transmembrane region" description="Helical" evidence="10">
    <location>
        <begin position="40"/>
        <end position="61"/>
    </location>
</feature>
<organism evidence="11 12">
    <name type="scientific">Bombus impatiens</name>
    <name type="common">Bumblebee</name>
    <dbReference type="NCBI Taxonomy" id="132113"/>
    <lineage>
        <taxon>Eukaryota</taxon>
        <taxon>Metazoa</taxon>
        <taxon>Ecdysozoa</taxon>
        <taxon>Arthropoda</taxon>
        <taxon>Hexapoda</taxon>
        <taxon>Insecta</taxon>
        <taxon>Pterygota</taxon>
        <taxon>Neoptera</taxon>
        <taxon>Endopterygota</taxon>
        <taxon>Hymenoptera</taxon>
        <taxon>Apocrita</taxon>
        <taxon>Aculeata</taxon>
        <taxon>Apoidea</taxon>
        <taxon>Anthophila</taxon>
        <taxon>Apidae</taxon>
        <taxon>Bombus</taxon>
        <taxon>Pyrobombus</taxon>
    </lineage>
</organism>
<feature type="transmembrane region" description="Helical" evidence="10">
    <location>
        <begin position="12"/>
        <end position="28"/>
    </location>
</feature>
<evidence type="ECO:0000256" key="2">
    <source>
        <dbReference type="ARBA" id="ARBA00022475"/>
    </source>
</evidence>
<evidence type="ECO:0000256" key="10">
    <source>
        <dbReference type="RuleBase" id="RU351113"/>
    </source>
</evidence>
<keyword evidence="5 10" id="KW-0552">Olfaction</keyword>
<feature type="transmembrane region" description="Helical" evidence="10">
    <location>
        <begin position="243"/>
        <end position="267"/>
    </location>
</feature>
<keyword evidence="9 10" id="KW-0807">Transducer</keyword>
<dbReference type="GO" id="GO:0005886">
    <property type="term" value="C:plasma membrane"/>
    <property type="evidence" value="ECO:0007669"/>
    <property type="project" value="UniProtKB-SubCell"/>
</dbReference>
<keyword evidence="2" id="KW-1003">Cell membrane</keyword>
<keyword evidence="11" id="KW-1185">Reference proteome</keyword>
<name>A0A6P3DP00_BOMIM</name>
<evidence type="ECO:0000256" key="1">
    <source>
        <dbReference type="ARBA" id="ARBA00004651"/>
    </source>
</evidence>
<dbReference type="PANTHER" id="PTHR21137:SF35">
    <property type="entry name" value="ODORANT RECEPTOR 19A-RELATED"/>
    <property type="match status" value="1"/>
</dbReference>
<keyword evidence="6 10" id="KW-1133">Transmembrane helix</keyword>
<feature type="transmembrane region" description="Helical" evidence="10">
    <location>
        <begin position="175"/>
        <end position="201"/>
    </location>
</feature>
<evidence type="ECO:0000256" key="9">
    <source>
        <dbReference type="ARBA" id="ARBA00023224"/>
    </source>
</evidence>
<evidence type="ECO:0000313" key="12">
    <source>
        <dbReference type="RefSeq" id="XP_003487614.3"/>
    </source>
</evidence>
<keyword evidence="7 10" id="KW-0472">Membrane</keyword>
<keyword evidence="4 10" id="KW-0812">Transmembrane</keyword>
<dbReference type="PANTHER" id="PTHR21137">
    <property type="entry name" value="ODORANT RECEPTOR"/>
    <property type="match status" value="1"/>
</dbReference>
<keyword evidence="3 10" id="KW-0716">Sensory transduction</keyword>
<comment type="subcellular location">
    <subcellularLocation>
        <location evidence="1 10">Cell membrane</location>
        <topology evidence="1 10">Multi-pass membrane protein</topology>
    </subcellularLocation>
</comment>
<dbReference type="OMA" id="HHILIAY"/>
<reference evidence="12" key="1">
    <citation type="submission" date="2025-08" db="UniProtKB">
        <authorList>
            <consortium name="RefSeq"/>
        </authorList>
    </citation>
    <scope>IDENTIFICATION</scope>
</reference>
<dbReference type="GO" id="GO:0007165">
    <property type="term" value="P:signal transduction"/>
    <property type="evidence" value="ECO:0007669"/>
    <property type="project" value="UniProtKB-KW"/>
</dbReference>
<evidence type="ECO:0000313" key="11">
    <source>
        <dbReference type="Proteomes" id="UP000515180"/>
    </source>
</evidence>
<dbReference type="RefSeq" id="XP_003487614.3">
    <property type="nucleotide sequence ID" value="XM_003487566.3"/>
</dbReference>
<evidence type="ECO:0000256" key="4">
    <source>
        <dbReference type="ARBA" id="ARBA00022692"/>
    </source>
</evidence>
<dbReference type="KEGG" id="bim:100745208"/>